<name>A0ABR4QHJ9_9CEST</name>
<reference evidence="2 3" key="1">
    <citation type="journal article" date="2022" name="Front. Cell. Infect. Microbiol.">
        <title>The Genomes of Two Strains of Taenia crassiceps the Animal Model for the Study of Human Cysticercosis.</title>
        <authorList>
            <person name="Bobes R.J."/>
            <person name="Estrada K."/>
            <person name="Rios-Valencia D.G."/>
            <person name="Calderon-Gallegos A."/>
            <person name="de la Torre P."/>
            <person name="Carrero J.C."/>
            <person name="Sanchez-Flores A."/>
            <person name="Laclette J.P."/>
        </authorList>
    </citation>
    <scope>NUCLEOTIDE SEQUENCE [LARGE SCALE GENOMIC DNA]</scope>
    <source>
        <strain evidence="2">WFUcys</strain>
    </source>
</reference>
<dbReference type="Gene3D" id="2.30.42.10">
    <property type="match status" value="1"/>
</dbReference>
<gene>
    <name evidence="2" type="ORF">TcWFU_004798</name>
</gene>
<organism evidence="2 3">
    <name type="scientific">Taenia crassiceps</name>
    <dbReference type="NCBI Taxonomy" id="6207"/>
    <lineage>
        <taxon>Eukaryota</taxon>
        <taxon>Metazoa</taxon>
        <taxon>Spiralia</taxon>
        <taxon>Lophotrochozoa</taxon>
        <taxon>Platyhelminthes</taxon>
        <taxon>Cestoda</taxon>
        <taxon>Eucestoda</taxon>
        <taxon>Cyclophyllidea</taxon>
        <taxon>Taeniidae</taxon>
        <taxon>Taenia</taxon>
    </lineage>
</organism>
<sequence length="366" mass="39737">MATHNYGSPSLKKGRGPLKAYYLPTSTSIQSIPTTNKENRSTISLPKTYWTDSEDALSVMSSFSEDGSSSPTSMSPHTCASTLSQTPRLSNSSLQQHFPTIAGVKRSIGHVECKGSDSCEIACACCSPSTPAKRPLVAMGAGGLRAMRKFPLSSRPSLTVPSTPSSQYLAPICPVPMLPPCLGRPGLSQHILPVRRSIETQTSPPEDDKINGRHTRSRRSSGALLNTIKRKIEHIRRSVSSDRTGSCTLLRKTSSPAILKRRNDEVSEVTKCTLLQRFADESRLVQLRRRSTSDQFGIFIKVDSKGLCVNRLGNIEFTSGGRNCLRAGDRVVEVQNIPAKGLDADAVRSLLQGCQIALLKVKSTSR</sequence>
<accession>A0ABR4QHJ9</accession>
<feature type="region of interest" description="Disordered" evidence="1">
    <location>
        <begin position="61"/>
        <end position="94"/>
    </location>
</feature>
<feature type="region of interest" description="Disordered" evidence="1">
    <location>
        <begin position="196"/>
        <end position="219"/>
    </location>
</feature>
<dbReference type="SUPFAM" id="SSF50156">
    <property type="entry name" value="PDZ domain-like"/>
    <property type="match status" value="1"/>
</dbReference>
<dbReference type="EMBL" id="JAKROA010000003">
    <property type="protein sequence ID" value="KAL5108880.1"/>
    <property type="molecule type" value="Genomic_DNA"/>
</dbReference>
<proteinExistence type="predicted"/>
<evidence type="ECO:0000313" key="3">
    <source>
        <dbReference type="Proteomes" id="UP001651158"/>
    </source>
</evidence>
<protein>
    <recommendedName>
        <fullName evidence="4">PDZ domain-containing protein</fullName>
    </recommendedName>
</protein>
<keyword evidence="3" id="KW-1185">Reference proteome</keyword>
<evidence type="ECO:0000256" key="1">
    <source>
        <dbReference type="SAM" id="MobiDB-lite"/>
    </source>
</evidence>
<dbReference type="Proteomes" id="UP001651158">
    <property type="component" value="Unassembled WGS sequence"/>
</dbReference>
<dbReference type="InterPro" id="IPR036034">
    <property type="entry name" value="PDZ_sf"/>
</dbReference>
<evidence type="ECO:0000313" key="2">
    <source>
        <dbReference type="EMBL" id="KAL5108880.1"/>
    </source>
</evidence>
<comment type="caution">
    <text evidence="2">The sequence shown here is derived from an EMBL/GenBank/DDBJ whole genome shotgun (WGS) entry which is preliminary data.</text>
</comment>
<evidence type="ECO:0008006" key="4">
    <source>
        <dbReference type="Google" id="ProtNLM"/>
    </source>
</evidence>